<dbReference type="SUPFAM" id="SSF46689">
    <property type="entry name" value="Homeodomain-like"/>
    <property type="match status" value="1"/>
</dbReference>
<proteinExistence type="predicted"/>
<sequence length="197" mass="21896">MRGGNITKYTICEKAKQIFNDIVKDIVPSTSAGKQPETFQPSNDWFERFKQRTGIHNLIRPAPAVNHHFHIVTCAKLIGKAWAGVTASTLRSAWKKLWKGVEWMECSDAAATSDTAEPTVHELIALGNRLGLAIDSNDIEELLTEYLEDPSIKECSIDMPKVVNKEPVSAEAVVKSNPQSTEDIRNVLNAWDTVSSY</sequence>
<dbReference type="GO" id="GO:0005634">
    <property type="term" value="C:nucleus"/>
    <property type="evidence" value="ECO:0007669"/>
    <property type="project" value="UniProtKB-SubCell"/>
</dbReference>
<keyword evidence="2" id="KW-0238">DNA-binding</keyword>
<dbReference type="EnsemblMetazoa" id="ASTEI11292-RA">
    <property type="protein sequence ID" value="ASTEI11292-PA"/>
    <property type="gene ID" value="ASTEI11292"/>
</dbReference>
<protein>
    <submittedName>
        <fullName evidence="3">Uncharacterized protein</fullName>
    </submittedName>
</protein>
<dbReference type="STRING" id="30069.A0A182YS56"/>
<dbReference type="Proteomes" id="UP000076408">
    <property type="component" value="Unassembled WGS sequence"/>
</dbReference>
<dbReference type="AlphaFoldDB" id="A0A182YS56"/>
<dbReference type="VEuPathDB" id="VectorBase:ASTEI20_045125"/>
<dbReference type="Gene3D" id="1.10.10.60">
    <property type="entry name" value="Homeodomain-like"/>
    <property type="match status" value="1"/>
</dbReference>
<dbReference type="InterPro" id="IPR006600">
    <property type="entry name" value="HTH_CenpB_DNA-bd_dom"/>
</dbReference>
<dbReference type="OMA" id="TKYTICE"/>
<evidence type="ECO:0000313" key="4">
    <source>
        <dbReference type="Proteomes" id="UP000076408"/>
    </source>
</evidence>
<reference evidence="4" key="1">
    <citation type="journal article" date="2014" name="Genome Biol.">
        <title>Genome analysis of a major urban malaria vector mosquito, Anopheles stephensi.</title>
        <authorList>
            <person name="Jiang X."/>
            <person name="Peery A."/>
            <person name="Hall A.B."/>
            <person name="Sharma A."/>
            <person name="Chen X.G."/>
            <person name="Waterhouse R.M."/>
            <person name="Komissarov A."/>
            <person name="Riehle M.M."/>
            <person name="Shouche Y."/>
            <person name="Sharakhova M.V."/>
            <person name="Lawson D."/>
            <person name="Pakpour N."/>
            <person name="Arensburger P."/>
            <person name="Davidson V.L."/>
            <person name="Eiglmeier K."/>
            <person name="Emrich S."/>
            <person name="George P."/>
            <person name="Kennedy R.C."/>
            <person name="Mane S.P."/>
            <person name="Maslen G."/>
            <person name="Oringanje C."/>
            <person name="Qi Y."/>
            <person name="Settlage R."/>
            <person name="Tojo M."/>
            <person name="Tubio J.M."/>
            <person name="Unger M.F."/>
            <person name="Wang B."/>
            <person name="Vernick K.D."/>
            <person name="Ribeiro J.M."/>
            <person name="James A.A."/>
            <person name="Michel K."/>
            <person name="Riehle M.A."/>
            <person name="Luckhart S."/>
            <person name="Sharakhov I.V."/>
            <person name="Tu Z."/>
        </authorList>
    </citation>
    <scope>NUCLEOTIDE SEQUENCE [LARGE SCALE GENOMIC DNA]</scope>
    <source>
        <strain evidence="4">Indian</strain>
    </source>
</reference>
<dbReference type="InterPro" id="IPR009057">
    <property type="entry name" value="Homeodomain-like_sf"/>
</dbReference>
<dbReference type="Pfam" id="PF03221">
    <property type="entry name" value="HTH_Tnp_Tc5"/>
    <property type="match status" value="1"/>
</dbReference>
<dbReference type="PROSITE" id="PS51253">
    <property type="entry name" value="HTH_CENPB"/>
    <property type="match status" value="1"/>
</dbReference>
<dbReference type="GO" id="GO:0003677">
    <property type="term" value="F:DNA binding"/>
    <property type="evidence" value="ECO:0007669"/>
    <property type="project" value="UniProtKB-KW"/>
</dbReference>
<organism evidence="3 4">
    <name type="scientific">Anopheles stephensi</name>
    <name type="common">Indo-Pakistan malaria mosquito</name>
    <dbReference type="NCBI Taxonomy" id="30069"/>
    <lineage>
        <taxon>Eukaryota</taxon>
        <taxon>Metazoa</taxon>
        <taxon>Ecdysozoa</taxon>
        <taxon>Arthropoda</taxon>
        <taxon>Hexapoda</taxon>
        <taxon>Insecta</taxon>
        <taxon>Pterygota</taxon>
        <taxon>Neoptera</taxon>
        <taxon>Endopterygota</taxon>
        <taxon>Diptera</taxon>
        <taxon>Nematocera</taxon>
        <taxon>Culicoidea</taxon>
        <taxon>Culicidae</taxon>
        <taxon>Anophelinae</taxon>
        <taxon>Anopheles</taxon>
    </lineage>
</organism>
<reference evidence="3" key="2">
    <citation type="submission" date="2020-05" db="UniProtKB">
        <authorList>
            <consortium name="EnsemblMetazoa"/>
        </authorList>
    </citation>
    <scope>IDENTIFICATION</scope>
    <source>
        <strain evidence="3">Indian</strain>
    </source>
</reference>
<evidence type="ECO:0000256" key="2">
    <source>
        <dbReference type="ARBA" id="ARBA00023125"/>
    </source>
</evidence>
<name>A0A182YS56_ANOST</name>
<evidence type="ECO:0000256" key="1">
    <source>
        <dbReference type="ARBA" id="ARBA00004123"/>
    </source>
</evidence>
<comment type="subcellular location">
    <subcellularLocation>
        <location evidence="1">Nucleus</location>
    </subcellularLocation>
</comment>
<keyword evidence="4" id="KW-1185">Reference proteome</keyword>
<evidence type="ECO:0000313" key="3">
    <source>
        <dbReference type="EnsemblMetazoa" id="ASTEI11292-PA"/>
    </source>
</evidence>
<dbReference type="VEuPathDB" id="VectorBase:ASTEI11292"/>
<accession>A0A182YS56</accession>